<proteinExistence type="predicted"/>
<name>A0AAR2JQE6_PYGNA</name>
<dbReference type="GeneTree" id="ENSGT01120000277642"/>
<reference evidence="2 3" key="1">
    <citation type="submission" date="2020-10" db="EMBL/GenBank/DDBJ databases">
        <title>Pygocentrus nattereri (red-bellied piranha) genome, fPygNat1, primary haplotype.</title>
        <authorList>
            <person name="Myers G."/>
            <person name="Meyer A."/>
            <person name="Karagic N."/>
            <person name="Pippel M."/>
            <person name="Winkler S."/>
            <person name="Tracey A."/>
            <person name="Wood J."/>
            <person name="Formenti G."/>
            <person name="Howe K."/>
            <person name="Fedrigo O."/>
            <person name="Jarvis E.D."/>
        </authorList>
    </citation>
    <scope>NUCLEOTIDE SEQUENCE [LARGE SCALE GENOMIC DNA]</scope>
</reference>
<evidence type="ECO:0000256" key="1">
    <source>
        <dbReference type="SAM" id="MobiDB-lite"/>
    </source>
</evidence>
<dbReference type="Ensembl" id="ENSPNAT00000065407.1">
    <property type="protein sequence ID" value="ENSPNAP00000054248.1"/>
    <property type="gene ID" value="ENSPNAG00000036349.1"/>
</dbReference>
<evidence type="ECO:0000313" key="3">
    <source>
        <dbReference type="Proteomes" id="UP001501920"/>
    </source>
</evidence>
<reference evidence="2" key="3">
    <citation type="submission" date="2025-09" db="UniProtKB">
        <authorList>
            <consortium name="Ensembl"/>
        </authorList>
    </citation>
    <scope>IDENTIFICATION</scope>
</reference>
<dbReference type="AlphaFoldDB" id="A0AAR2JQE6"/>
<feature type="region of interest" description="Disordered" evidence="1">
    <location>
        <begin position="45"/>
        <end position="72"/>
    </location>
</feature>
<sequence length="95" mass="10910">MKLSKISWFAEALRVPFTGTKGLSPTPEKQPHIIIPPTPNFTLGTMQSVSYRSPGNHQTQTHTSDFHTEKPDSSLQRTCLHCSRVEWQHFFYHCI</sequence>
<organism evidence="2 3">
    <name type="scientific">Pygocentrus nattereri</name>
    <name type="common">Red-bellied piranha</name>
    <dbReference type="NCBI Taxonomy" id="42514"/>
    <lineage>
        <taxon>Eukaryota</taxon>
        <taxon>Metazoa</taxon>
        <taxon>Chordata</taxon>
        <taxon>Craniata</taxon>
        <taxon>Vertebrata</taxon>
        <taxon>Euteleostomi</taxon>
        <taxon>Actinopterygii</taxon>
        <taxon>Neopterygii</taxon>
        <taxon>Teleostei</taxon>
        <taxon>Ostariophysi</taxon>
        <taxon>Characiformes</taxon>
        <taxon>Characoidei</taxon>
        <taxon>Pygocentrus</taxon>
    </lineage>
</organism>
<dbReference type="Proteomes" id="UP001501920">
    <property type="component" value="Chromosome 9"/>
</dbReference>
<accession>A0AAR2JQE6</accession>
<keyword evidence="3" id="KW-1185">Reference proteome</keyword>
<evidence type="ECO:0000313" key="2">
    <source>
        <dbReference type="Ensembl" id="ENSPNAP00000054248.1"/>
    </source>
</evidence>
<feature type="compositionally biased region" description="Polar residues" evidence="1">
    <location>
        <begin position="45"/>
        <end position="63"/>
    </location>
</feature>
<reference evidence="2" key="2">
    <citation type="submission" date="2025-08" db="UniProtKB">
        <authorList>
            <consortium name="Ensembl"/>
        </authorList>
    </citation>
    <scope>IDENTIFICATION</scope>
</reference>
<protein>
    <submittedName>
        <fullName evidence="2">Uncharacterized protein</fullName>
    </submittedName>
</protein>